<dbReference type="InterPro" id="IPR033876">
    <property type="entry name" value="SAP-like"/>
</dbReference>
<dbReference type="PRINTS" id="PR01039">
    <property type="entry name" value="TRNASYNTHTRP"/>
</dbReference>
<keyword evidence="6" id="KW-1003">Cell membrane</keyword>
<evidence type="ECO:0000256" key="16">
    <source>
        <dbReference type="ARBA" id="ARBA00023136"/>
    </source>
</evidence>
<dbReference type="InterPro" id="IPR033121">
    <property type="entry name" value="PEPTIDASE_A1"/>
</dbReference>
<evidence type="ECO:0000256" key="24">
    <source>
        <dbReference type="ARBA" id="ARBA00068059"/>
    </source>
</evidence>
<protein>
    <recommendedName>
        <fullName evidence="24">Probable aspartic-type endopeptidase OPSB</fullName>
        <ecNumber evidence="5">6.1.1.2</ecNumber>
    </recommendedName>
    <alternativeName>
        <fullName evidence="23">Probable aspartic-type endopeptidase opsB</fullName>
    </alternativeName>
    <alternativeName>
        <fullName evidence="25">Tryptophan--tRNA ligase, mitochondrial</fullName>
    </alternativeName>
    <alternativeName>
        <fullName evidence="21">Tryptophanyl-tRNA synthetase</fullName>
    </alternativeName>
</protein>
<dbReference type="FunFam" id="1.10.240.10:FF:000002">
    <property type="entry name" value="Tryptophan--tRNA ligase"/>
    <property type="match status" value="1"/>
</dbReference>
<dbReference type="PROSITE" id="PS00178">
    <property type="entry name" value="AA_TRNA_LIGASE_I"/>
    <property type="match status" value="1"/>
</dbReference>
<keyword evidence="11" id="KW-0547">Nucleotide-binding</keyword>
<comment type="caution">
    <text evidence="27">The sequence shown here is derived from an EMBL/GenBank/DDBJ whole genome shotgun (WGS) entry which is preliminary data.</text>
</comment>
<dbReference type="OrthoDB" id="771136at2759"/>
<evidence type="ECO:0000256" key="25">
    <source>
        <dbReference type="ARBA" id="ARBA00069760"/>
    </source>
</evidence>
<evidence type="ECO:0000256" key="15">
    <source>
        <dbReference type="ARBA" id="ARBA00022917"/>
    </source>
</evidence>
<dbReference type="EMBL" id="JACBAE010001187">
    <property type="protein sequence ID" value="KAF7171274.1"/>
    <property type="molecule type" value="Genomic_DNA"/>
</dbReference>
<dbReference type="EC" id="6.1.1.2" evidence="5"/>
<comment type="subcellular location">
    <subcellularLocation>
        <location evidence="2">Cell membrane</location>
        <topology evidence="2">Lipid-anchor</topology>
        <topology evidence="2">GPI-anchor</topology>
    </subcellularLocation>
    <subcellularLocation>
        <location evidence="1">Mitochondrion matrix</location>
    </subcellularLocation>
</comment>
<dbReference type="CDD" id="cd05474">
    <property type="entry name" value="SAP_like"/>
    <property type="match status" value="1"/>
</dbReference>
<evidence type="ECO:0000256" key="13">
    <source>
        <dbReference type="ARBA" id="ARBA00022801"/>
    </source>
</evidence>
<dbReference type="FunFam" id="2.40.70.10:FF:000011">
    <property type="entry name" value="Aspartic protease"/>
    <property type="match status" value="1"/>
</dbReference>
<evidence type="ECO:0000256" key="9">
    <source>
        <dbReference type="ARBA" id="ARBA00022670"/>
    </source>
</evidence>
<dbReference type="FunFam" id="3.40.50.620:FF:000082">
    <property type="entry name" value="MSW1p Mitochondrial tryptophanyl-tRNA synthetase"/>
    <property type="match status" value="1"/>
</dbReference>
<comment type="similarity">
    <text evidence="4">Belongs to the peptidase A1 family.</text>
</comment>
<organism evidence="27 30">
    <name type="scientific">Aspergillus felis</name>
    <dbReference type="NCBI Taxonomy" id="1287682"/>
    <lineage>
        <taxon>Eukaryota</taxon>
        <taxon>Fungi</taxon>
        <taxon>Dikarya</taxon>
        <taxon>Ascomycota</taxon>
        <taxon>Pezizomycotina</taxon>
        <taxon>Eurotiomycetes</taxon>
        <taxon>Eurotiomycetidae</taxon>
        <taxon>Eurotiales</taxon>
        <taxon>Aspergillaceae</taxon>
        <taxon>Aspergillus</taxon>
        <taxon>Aspergillus subgen. Fumigati</taxon>
    </lineage>
</organism>
<dbReference type="GO" id="GO:0070183">
    <property type="term" value="P:mitochondrial tryptophanyl-tRNA aminoacylation"/>
    <property type="evidence" value="ECO:0007669"/>
    <property type="project" value="TreeGrafter"/>
</dbReference>
<dbReference type="Pfam" id="PF00026">
    <property type="entry name" value="Asp"/>
    <property type="match status" value="1"/>
</dbReference>
<comment type="catalytic activity">
    <reaction evidence="22">
        <text>tRNA(Trp) + L-tryptophan + ATP = L-tryptophyl-tRNA(Trp) + AMP + diphosphate + H(+)</text>
        <dbReference type="Rhea" id="RHEA:24080"/>
        <dbReference type="Rhea" id="RHEA-COMP:9671"/>
        <dbReference type="Rhea" id="RHEA-COMP:9705"/>
        <dbReference type="ChEBI" id="CHEBI:15378"/>
        <dbReference type="ChEBI" id="CHEBI:30616"/>
        <dbReference type="ChEBI" id="CHEBI:33019"/>
        <dbReference type="ChEBI" id="CHEBI:57912"/>
        <dbReference type="ChEBI" id="CHEBI:78442"/>
        <dbReference type="ChEBI" id="CHEBI:78535"/>
        <dbReference type="ChEBI" id="CHEBI:456215"/>
        <dbReference type="EC" id="6.1.1.2"/>
    </reaction>
</comment>
<dbReference type="Proteomes" id="UP000654922">
    <property type="component" value="Unassembled WGS sequence"/>
</dbReference>
<dbReference type="InterPro" id="IPR002306">
    <property type="entry name" value="Trp-tRNA-ligase"/>
</dbReference>
<dbReference type="HAMAP" id="MF_00140_B">
    <property type="entry name" value="Trp_tRNA_synth_B"/>
    <property type="match status" value="1"/>
</dbReference>
<gene>
    <name evidence="27" type="ORF">CNMCM5623_003644</name>
    <name evidence="28" type="ORF">CNMCM7691_003000</name>
</gene>
<keyword evidence="15" id="KW-0648">Protein biosynthesis</keyword>
<keyword evidence="29" id="KW-1185">Reference proteome</keyword>
<accession>A0A8H6QF18</accession>
<dbReference type="InterPro" id="IPR021109">
    <property type="entry name" value="Peptidase_aspartic_dom_sf"/>
</dbReference>
<evidence type="ECO:0000256" key="7">
    <source>
        <dbReference type="ARBA" id="ARBA00022598"/>
    </source>
</evidence>
<evidence type="ECO:0000313" key="30">
    <source>
        <dbReference type="Proteomes" id="UP000654922"/>
    </source>
</evidence>
<dbReference type="InterPro" id="IPR050203">
    <property type="entry name" value="Trp-tRNA_synthetase"/>
</dbReference>
<proteinExistence type="inferred from homology"/>
<dbReference type="GO" id="GO:0098552">
    <property type="term" value="C:side of membrane"/>
    <property type="evidence" value="ECO:0007669"/>
    <property type="project" value="UniProtKB-KW"/>
</dbReference>
<dbReference type="InterPro" id="IPR014729">
    <property type="entry name" value="Rossmann-like_a/b/a_fold"/>
</dbReference>
<evidence type="ECO:0000256" key="22">
    <source>
        <dbReference type="ARBA" id="ARBA00049929"/>
    </source>
</evidence>
<dbReference type="SUPFAM" id="SSF50630">
    <property type="entry name" value="Acid proteases"/>
    <property type="match status" value="1"/>
</dbReference>
<dbReference type="GO" id="GO:0004830">
    <property type="term" value="F:tryptophan-tRNA ligase activity"/>
    <property type="evidence" value="ECO:0007669"/>
    <property type="project" value="UniProtKB-EC"/>
</dbReference>
<dbReference type="EMBL" id="JACBAG010001741">
    <property type="protein sequence ID" value="KAF7183165.1"/>
    <property type="molecule type" value="Genomic_DNA"/>
</dbReference>
<dbReference type="PROSITE" id="PS00141">
    <property type="entry name" value="ASP_PROTEASE"/>
    <property type="match status" value="1"/>
</dbReference>
<keyword evidence="17" id="KW-0865">Zymogen</keyword>
<dbReference type="SUPFAM" id="SSF52374">
    <property type="entry name" value="Nucleotidylyl transferase"/>
    <property type="match status" value="1"/>
</dbReference>
<keyword evidence="9" id="KW-0645">Protease</keyword>
<dbReference type="GO" id="GO:0006508">
    <property type="term" value="P:proteolysis"/>
    <property type="evidence" value="ECO:0007669"/>
    <property type="project" value="UniProtKB-KW"/>
</dbReference>
<evidence type="ECO:0000256" key="23">
    <source>
        <dbReference type="ARBA" id="ARBA00067536"/>
    </source>
</evidence>
<keyword evidence="16" id="KW-0472">Membrane</keyword>
<evidence type="ECO:0000256" key="14">
    <source>
        <dbReference type="ARBA" id="ARBA00022840"/>
    </source>
</evidence>
<dbReference type="PROSITE" id="PS51767">
    <property type="entry name" value="PEPTIDASE_A1"/>
    <property type="match status" value="1"/>
</dbReference>
<dbReference type="NCBIfam" id="TIGR00233">
    <property type="entry name" value="trpS"/>
    <property type="match status" value="1"/>
</dbReference>
<keyword evidence="10" id="KW-0732">Signal</keyword>
<evidence type="ECO:0000256" key="6">
    <source>
        <dbReference type="ARBA" id="ARBA00022475"/>
    </source>
</evidence>
<evidence type="ECO:0000313" key="28">
    <source>
        <dbReference type="EMBL" id="KAF7183165.1"/>
    </source>
</evidence>
<dbReference type="Gene3D" id="3.40.50.620">
    <property type="entry name" value="HUPs"/>
    <property type="match status" value="1"/>
</dbReference>
<dbReference type="GO" id="GO:0005759">
    <property type="term" value="C:mitochondrial matrix"/>
    <property type="evidence" value="ECO:0007669"/>
    <property type="project" value="UniProtKB-SubCell"/>
</dbReference>
<keyword evidence="19" id="KW-0325">Glycoprotein</keyword>
<dbReference type="InterPro" id="IPR001969">
    <property type="entry name" value="Aspartic_peptidase_AS"/>
</dbReference>
<dbReference type="PANTHER" id="PTHR43766:SF1">
    <property type="entry name" value="TRYPTOPHAN--TRNA LIGASE, MITOCHONDRIAL"/>
    <property type="match status" value="1"/>
</dbReference>
<evidence type="ECO:0000256" key="17">
    <source>
        <dbReference type="ARBA" id="ARBA00023145"/>
    </source>
</evidence>
<evidence type="ECO:0000256" key="1">
    <source>
        <dbReference type="ARBA" id="ARBA00004305"/>
    </source>
</evidence>
<dbReference type="GO" id="GO:0004190">
    <property type="term" value="F:aspartic-type endopeptidase activity"/>
    <property type="evidence" value="ECO:0007669"/>
    <property type="project" value="UniProtKB-KW"/>
</dbReference>
<keyword evidence="12" id="KW-0064">Aspartyl protease</keyword>
<dbReference type="GO" id="GO:0005886">
    <property type="term" value="C:plasma membrane"/>
    <property type="evidence" value="ECO:0007669"/>
    <property type="project" value="UniProtKB-SubCell"/>
</dbReference>
<keyword evidence="18" id="KW-0030">Aminoacyl-tRNA synthetase</keyword>
<dbReference type="Gene3D" id="1.10.240.10">
    <property type="entry name" value="Tyrosyl-Transfer RNA Synthetase"/>
    <property type="match status" value="1"/>
</dbReference>
<evidence type="ECO:0000259" key="26">
    <source>
        <dbReference type="PROSITE" id="PS51767"/>
    </source>
</evidence>
<feature type="domain" description="Peptidase A1" evidence="26">
    <location>
        <begin position="429"/>
        <end position="757"/>
    </location>
</feature>
<evidence type="ECO:0000256" key="12">
    <source>
        <dbReference type="ARBA" id="ARBA00022750"/>
    </source>
</evidence>
<evidence type="ECO:0000256" key="11">
    <source>
        <dbReference type="ARBA" id="ARBA00022741"/>
    </source>
</evidence>
<dbReference type="InterPro" id="IPR024109">
    <property type="entry name" value="Trp-tRNA-ligase_bac-type"/>
</dbReference>
<comment type="similarity">
    <text evidence="3">Belongs to the class-I aminoacyl-tRNA synthetase family.</text>
</comment>
<evidence type="ECO:0000256" key="3">
    <source>
        <dbReference type="ARBA" id="ARBA00005594"/>
    </source>
</evidence>
<reference evidence="27" key="1">
    <citation type="submission" date="2020-06" db="EMBL/GenBank/DDBJ databases">
        <title>Draft genome sequences of strains closely related to Aspergillus parafelis and Aspergillus hiratsukae.</title>
        <authorList>
            <person name="Dos Santos R.A.C."/>
            <person name="Rivero-Menendez O."/>
            <person name="Steenwyk J.L."/>
            <person name="Mead M.E."/>
            <person name="Goldman G.H."/>
            <person name="Alastruey-Izquierdo A."/>
            <person name="Rokas A."/>
        </authorList>
    </citation>
    <scope>NUCLEOTIDE SEQUENCE</scope>
    <source>
        <strain evidence="27">CNM-CM5623</strain>
        <strain evidence="28">CNM-CM7691</strain>
    </source>
</reference>
<evidence type="ECO:0000256" key="10">
    <source>
        <dbReference type="ARBA" id="ARBA00022729"/>
    </source>
</evidence>
<dbReference type="InterPro" id="IPR002305">
    <property type="entry name" value="aa-tRNA-synth_Ic"/>
</dbReference>
<keyword evidence="8" id="KW-0336">GPI-anchor</keyword>
<dbReference type="Proteomes" id="UP000641853">
    <property type="component" value="Unassembled WGS sequence"/>
</dbReference>
<evidence type="ECO:0000256" key="18">
    <source>
        <dbReference type="ARBA" id="ARBA00023146"/>
    </source>
</evidence>
<keyword evidence="14" id="KW-0067">ATP-binding</keyword>
<evidence type="ECO:0000256" key="2">
    <source>
        <dbReference type="ARBA" id="ARBA00004609"/>
    </source>
</evidence>
<keyword evidence="7" id="KW-0436">Ligase</keyword>
<evidence type="ECO:0000256" key="19">
    <source>
        <dbReference type="ARBA" id="ARBA00023180"/>
    </source>
</evidence>
<evidence type="ECO:0000256" key="20">
    <source>
        <dbReference type="ARBA" id="ARBA00023288"/>
    </source>
</evidence>
<dbReference type="Gene3D" id="2.40.70.10">
    <property type="entry name" value="Acid Proteases"/>
    <property type="match status" value="2"/>
</dbReference>
<evidence type="ECO:0000313" key="27">
    <source>
        <dbReference type="EMBL" id="KAF7171274.1"/>
    </source>
</evidence>
<keyword evidence="20" id="KW-0449">Lipoprotein</keyword>
<evidence type="ECO:0000313" key="29">
    <source>
        <dbReference type="Proteomes" id="UP000641853"/>
    </source>
</evidence>
<dbReference type="GO" id="GO:0005524">
    <property type="term" value="F:ATP binding"/>
    <property type="evidence" value="ECO:0007669"/>
    <property type="project" value="UniProtKB-KW"/>
</dbReference>
<evidence type="ECO:0000256" key="5">
    <source>
        <dbReference type="ARBA" id="ARBA00013161"/>
    </source>
</evidence>
<evidence type="ECO:0000256" key="21">
    <source>
        <dbReference type="ARBA" id="ARBA00030268"/>
    </source>
</evidence>
<name>A0A8H6QF18_9EURO</name>
<evidence type="ECO:0000256" key="4">
    <source>
        <dbReference type="ARBA" id="ARBA00007447"/>
    </source>
</evidence>
<dbReference type="InterPro" id="IPR001412">
    <property type="entry name" value="aa-tRNA-synth_I_CS"/>
</dbReference>
<dbReference type="AlphaFoldDB" id="A0A8H6QF18"/>
<dbReference type="PANTHER" id="PTHR43766">
    <property type="entry name" value="TRYPTOPHAN--TRNA LIGASE, MITOCHONDRIAL"/>
    <property type="match status" value="1"/>
</dbReference>
<dbReference type="CDD" id="cd00806">
    <property type="entry name" value="TrpRS_core"/>
    <property type="match status" value="1"/>
</dbReference>
<keyword evidence="13" id="KW-0378">Hydrolase</keyword>
<dbReference type="Pfam" id="PF00579">
    <property type="entry name" value="tRNA-synt_1b"/>
    <property type="match status" value="1"/>
</dbReference>
<evidence type="ECO:0000256" key="8">
    <source>
        <dbReference type="ARBA" id="ARBA00022622"/>
    </source>
</evidence>
<dbReference type="FunFam" id="2.40.70.10:FF:000068">
    <property type="entry name" value="Aspartic-type endopeptidase (OpsB)"/>
    <property type="match status" value="1"/>
</dbReference>
<sequence>MQGSNCHNTQILRLLRGARRPRIHAGKPVTSREAFRRWSSSDTAKSSSAANQTIFSGIQPTGVPHLGNYLGALREWVRLQDAAKEGTRLFFSIVDLHALTVPQDASQLRNWRKETFATLIAVGLDPNRSTIFYQSAVHAHAELFWILCTIASMGYLSRMTQWKSKLQLPDNANLEDSAARSRLRLGLFSYPVLQAADILVHRATHVPVGDDQRQHLEFSRNTANTFNHVYGPIFPSPEAIISPAKRVMSLKEPTLKMSKSHADRRSRIILTDSPADISKKINAALTDSELTITYDPVRRPGVANLIEILSHFDGRTCHEIAIEYRSASLRALKEHLASTLSNHLEGIREKYLSLIGDQTGYLDSIAEQGCEAARVNAELTMEQVKRDVPAVVSLDIRRSIISDPVARDRVRRKRDKTIGQTLDNEETLYFCNVTLGTPEQALRLVLDTGSSDVWCNAANSTLCSASSDSCNISGSYDPASSSTYAYVSSNFNISYADGTGAVGDYATDILHIGGSTLKNLQFGIGYSSSSSEGVLGIGYPSNEVQVGRYGKDAYPNLPQAMVDQGLIKSNAYSLWLNDLESNTGSILFGGVNTEKYLGELQTLPIQKVNGRYSEFVIALTGLALDSESHHKAYSSDALPAAVLLDSGSSLTYLPDSIVENIYSDLNVTYEPSSGVGYLPCSLAGKNMNITYTFSSPNITVMIDELLLDAGDLRFRDGARACIFGIVPAGGSTAVLGDTFLRSAYVVYDIANNEISIANTNFNSTKDNILEIGVGTDSVPSATQVSHPVTSVVADGSGARIGAPTGASSTTLPSASSAGALSVGVARAQKQHLAMVLTAVWCVLKLW</sequence>